<dbReference type="InterPro" id="IPR036291">
    <property type="entry name" value="NAD(P)-bd_dom_sf"/>
</dbReference>
<dbReference type="Pfam" id="PF13561">
    <property type="entry name" value="adh_short_C2"/>
    <property type="match status" value="1"/>
</dbReference>
<organism evidence="3 4">
    <name type="scientific">Pendulispora albinea</name>
    <dbReference type="NCBI Taxonomy" id="2741071"/>
    <lineage>
        <taxon>Bacteria</taxon>
        <taxon>Pseudomonadati</taxon>
        <taxon>Myxococcota</taxon>
        <taxon>Myxococcia</taxon>
        <taxon>Myxococcales</taxon>
        <taxon>Sorangiineae</taxon>
        <taxon>Pendulisporaceae</taxon>
        <taxon>Pendulispora</taxon>
    </lineage>
</organism>
<dbReference type="PRINTS" id="PR00080">
    <property type="entry name" value="SDRFAMILY"/>
</dbReference>
<dbReference type="SUPFAM" id="SSF51735">
    <property type="entry name" value="NAD(P)-binding Rossmann-fold domains"/>
    <property type="match status" value="1"/>
</dbReference>
<dbReference type="PRINTS" id="PR00081">
    <property type="entry name" value="GDHRDH"/>
</dbReference>
<protein>
    <submittedName>
        <fullName evidence="3">SDR family oxidoreductase</fullName>
    </submittedName>
</protein>
<comment type="similarity">
    <text evidence="1">Belongs to the short-chain dehydrogenases/reductases (SDR) family.</text>
</comment>
<evidence type="ECO:0000256" key="1">
    <source>
        <dbReference type="ARBA" id="ARBA00006484"/>
    </source>
</evidence>
<gene>
    <name evidence="3" type="ORF">LZC94_07260</name>
</gene>
<evidence type="ECO:0000313" key="3">
    <source>
        <dbReference type="EMBL" id="WXB17064.1"/>
    </source>
</evidence>
<evidence type="ECO:0000259" key="2">
    <source>
        <dbReference type="SMART" id="SM00822"/>
    </source>
</evidence>
<dbReference type="InterPro" id="IPR002347">
    <property type="entry name" value="SDR_fam"/>
</dbReference>
<dbReference type="Gene3D" id="3.40.50.720">
    <property type="entry name" value="NAD(P)-binding Rossmann-like Domain"/>
    <property type="match status" value="1"/>
</dbReference>
<dbReference type="PANTHER" id="PTHR42760:SF135">
    <property type="entry name" value="BLL7886 PROTEIN"/>
    <property type="match status" value="1"/>
</dbReference>
<dbReference type="SMART" id="SM00822">
    <property type="entry name" value="PKS_KR"/>
    <property type="match status" value="1"/>
</dbReference>
<dbReference type="PANTHER" id="PTHR42760">
    <property type="entry name" value="SHORT-CHAIN DEHYDROGENASES/REDUCTASES FAMILY MEMBER"/>
    <property type="match status" value="1"/>
</dbReference>
<proteinExistence type="inferred from homology"/>
<name>A0ABZ2M1J1_9BACT</name>
<dbReference type="RefSeq" id="WP_394826694.1">
    <property type="nucleotide sequence ID" value="NZ_CP089984.1"/>
</dbReference>
<evidence type="ECO:0000313" key="4">
    <source>
        <dbReference type="Proteomes" id="UP001370348"/>
    </source>
</evidence>
<dbReference type="EMBL" id="CP089984">
    <property type="protein sequence ID" value="WXB17064.1"/>
    <property type="molecule type" value="Genomic_DNA"/>
</dbReference>
<dbReference type="InterPro" id="IPR057326">
    <property type="entry name" value="KR_dom"/>
</dbReference>
<reference evidence="3 4" key="1">
    <citation type="submission" date="2021-12" db="EMBL/GenBank/DDBJ databases">
        <title>Discovery of the Pendulisporaceae a myxobacterial family with distinct sporulation behavior and unique specialized metabolism.</title>
        <authorList>
            <person name="Garcia R."/>
            <person name="Popoff A."/>
            <person name="Bader C.D."/>
            <person name="Loehr J."/>
            <person name="Walesch S."/>
            <person name="Walt C."/>
            <person name="Boldt J."/>
            <person name="Bunk B."/>
            <person name="Haeckl F.J.F.P.J."/>
            <person name="Gunesch A.P."/>
            <person name="Birkelbach J."/>
            <person name="Nuebel U."/>
            <person name="Pietschmann T."/>
            <person name="Bach T."/>
            <person name="Mueller R."/>
        </authorList>
    </citation>
    <scope>NUCLEOTIDE SEQUENCE [LARGE SCALE GENOMIC DNA]</scope>
    <source>
        <strain evidence="3 4">MSr11954</strain>
    </source>
</reference>
<accession>A0ABZ2M1J1</accession>
<sequence length="263" mass="27610">MKLSELKVIVTGGAQGMGRHFAARLAEGGAQVAIADVLEVDRKAVADEASALGGGNAGELLGRLHARKVNVADEKEVGELVEWAHAEMGGLNAVINNAGILRDGLLVKKDKETGKVKTLSLENWNAVIGVNLTGATLVVRDAVKKMVETGTRPGVIVNMSSIARHGNRGQSNYSAAKAALAANTRTWSAEFAPFGVRVGAIAPGMIETPMTQGMNQKARDALVAAIPVGRIGVPEDIWVAVKFVLECDYFNGRTIDVDGGLSF</sequence>
<keyword evidence="4" id="KW-1185">Reference proteome</keyword>
<dbReference type="Proteomes" id="UP001370348">
    <property type="component" value="Chromosome"/>
</dbReference>
<feature type="domain" description="Ketoreductase" evidence="2">
    <location>
        <begin position="6"/>
        <end position="204"/>
    </location>
</feature>